<dbReference type="AlphaFoldDB" id="A0A385Z419"/>
<evidence type="ECO:0000313" key="3">
    <source>
        <dbReference type="Proteomes" id="UP000265560"/>
    </source>
</evidence>
<evidence type="ECO:0008006" key="4">
    <source>
        <dbReference type="Google" id="ProtNLM"/>
    </source>
</evidence>
<dbReference type="OrthoDB" id="7031058at2"/>
<feature type="transmembrane region" description="Helical" evidence="1">
    <location>
        <begin position="61"/>
        <end position="77"/>
    </location>
</feature>
<gene>
    <name evidence="2" type="ORF">D3880_14390</name>
</gene>
<evidence type="ECO:0000256" key="1">
    <source>
        <dbReference type="SAM" id="Phobius"/>
    </source>
</evidence>
<keyword evidence="1" id="KW-1133">Transmembrane helix</keyword>
<dbReference type="RefSeq" id="WP_119894129.1">
    <property type="nucleotide sequence ID" value="NZ_CP032419.1"/>
</dbReference>
<accession>A0A385Z419</accession>
<proteinExistence type="predicted"/>
<keyword evidence="3" id="KW-1185">Reference proteome</keyword>
<name>A0A385Z419_9PSED</name>
<evidence type="ECO:0000313" key="2">
    <source>
        <dbReference type="EMBL" id="AYC33474.1"/>
    </source>
</evidence>
<sequence length="115" mass="12830">MNLPTLPPNASRQELRKALIRLRLEMHRQEIRHESQLILKPLHKVRGIATNWQQTLGLSHAPLWGIAGVTALAFFAGKGRGLRRWLRIGALLYPALMTALRRPSGTAAQEPAGKT</sequence>
<keyword evidence="1" id="KW-0472">Membrane</keyword>
<reference evidence="3" key="1">
    <citation type="submission" date="2018-09" db="EMBL/GenBank/DDBJ databases">
        <authorList>
            <person name="Zhu H."/>
        </authorList>
    </citation>
    <scope>NUCLEOTIDE SEQUENCE [LARGE SCALE GENOMIC DNA]</scope>
    <source>
        <strain evidence="3">K2W31S-8</strain>
    </source>
</reference>
<dbReference type="KEGG" id="pcav:D3880_14390"/>
<dbReference type="Proteomes" id="UP000265560">
    <property type="component" value="Chromosome"/>
</dbReference>
<protein>
    <recommendedName>
        <fullName evidence="4">YqjK-like protein</fullName>
    </recommendedName>
</protein>
<organism evidence="2 3">
    <name type="scientific">Pseudomonas cavernae</name>
    <dbReference type="NCBI Taxonomy" id="2320867"/>
    <lineage>
        <taxon>Bacteria</taxon>
        <taxon>Pseudomonadati</taxon>
        <taxon>Pseudomonadota</taxon>
        <taxon>Gammaproteobacteria</taxon>
        <taxon>Pseudomonadales</taxon>
        <taxon>Pseudomonadaceae</taxon>
        <taxon>Pseudomonas</taxon>
    </lineage>
</organism>
<keyword evidence="1" id="KW-0812">Transmembrane</keyword>
<dbReference type="EMBL" id="CP032419">
    <property type="protein sequence ID" value="AYC33474.1"/>
    <property type="molecule type" value="Genomic_DNA"/>
</dbReference>